<dbReference type="PANTHER" id="PTHR43045">
    <property type="entry name" value="SHIKIMATE TRANSPORTER"/>
    <property type="match status" value="1"/>
</dbReference>
<dbReference type="PANTHER" id="PTHR43045:SF1">
    <property type="entry name" value="SHIKIMATE TRANSPORTER"/>
    <property type="match status" value="1"/>
</dbReference>
<comment type="subcellular location">
    <subcellularLocation>
        <location evidence="1">Cell membrane</location>
        <topology evidence="1">Multi-pass membrane protein</topology>
    </subcellularLocation>
</comment>
<protein>
    <submittedName>
        <fullName evidence="10">MFS transporter</fullName>
    </submittedName>
</protein>
<keyword evidence="6 8" id="KW-0472">Membrane</keyword>
<keyword evidence="5 8" id="KW-1133">Transmembrane helix</keyword>
<evidence type="ECO:0000256" key="6">
    <source>
        <dbReference type="ARBA" id="ARBA00023136"/>
    </source>
</evidence>
<dbReference type="SUPFAM" id="SSF103473">
    <property type="entry name" value="MFS general substrate transporter"/>
    <property type="match status" value="1"/>
</dbReference>
<evidence type="ECO:0000313" key="11">
    <source>
        <dbReference type="Proteomes" id="UP000265619"/>
    </source>
</evidence>
<evidence type="ECO:0000256" key="3">
    <source>
        <dbReference type="ARBA" id="ARBA00022475"/>
    </source>
</evidence>
<dbReference type="InterPro" id="IPR005829">
    <property type="entry name" value="Sugar_transporter_CS"/>
</dbReference>
<name>A0A9X8GWK0_9BURK</name>
<dbReference type="Pfam" id="PF07690">
    <property type="entry name" value="MFS_1"/>
    <property type="match status" value="1"/>
</dbReference>
<feature type="transmembrane region" description="Helical" evidence="8">
    <location>
        <begin position="396"/>
        <end position="417"/>
    </location>
</feature>
<dbReference type="Gene3D" id="1.20.1250.20">
    <property type="entry name" value="MFS general substrate transporter like domains"/>
    <property type="match status" value="1"/>
</dbReference>
<feature type="transmembrane region" description="Helical" evidence="8">
    <location>
        <begin position="47"/>
        <end position="67"/>
    </location>
</feature>
<dbReference type="PROSITE" id="PS00217">
    <property type="entry name" value="SUGAR_TRANSPORT_2"/>
    <property type="match status" value="1"/>
</dbReference>
<feature type="compositionally biased region" description="Polar residues" evidence="7">
    <location>
        <begin position="1"/>
        <end position="11"/>
    </location>
</feature>
<feature type="region of interest" description="Disordered" evidence="7">
    <location>
        <begin position="1"/>
        <end position="26"/>
    </location>
</feature>
<reference evidence="10 11" key="1">
    <citation type="submission" date="2018-09" db="EMBL/GenBank/DDBJ databases">
        <title>Acidovorax cavernicola nov. sp. isolated from Gruta de las Maravillas (Aracena, Spain).</title>
        <authorList>
            <person name="Jurado V."/>
            <person name="Gutierrez-Patricio S."/>
            <person name="Gonzalez-Pimentel J.L."/>
            <person name="Miller A.Z."/>
            <person name="Laiz L."/>
            <person name="Saiz-Jimenez C."/>
        </authorList>
    </citation>
    <scope>NUCLEOTIDE SEQUENCE [LARGE SCALE GENOMIC DNA]</scope>
    <source>
        <strain evidence="10 11">1011MAR4D40.2</strain>
    </source>
</reference>
<dbReference type="Pfam" id="PF00083">
    <property type="entry name" value="Sugar_tr"/>
    <property type="match status" value="1"/>
</dbReference>
<accession>A0A9X8GWK0</accession>
<dbReference type="GO" id="GO:0022857">
    <property type="term" value="F:transmembrane transporter activity"/>
    <property type="evidence" value="ECO:0007669"/>
    <property type="project" value="InterPro"/>
</dbReference>
<gene>
    <name evidence="10" type="ORF">D3H34_07085</name>
</gene>
<dbReference type="InterPro" id="IPR020846">
    <property type="entry name" value="MFS_dom"/>
</dbReference>
<dbReference type="InterPro" id="IPR036259">
    <property type="entry name" value="MFS_trans_sf"/>
</dbReference>
<evidence type="ECO:0000256" key="4">
    <source>
        <dbReference type="ARBA" id="ARBA00022692"/>
    </source>
</evidence>
<feature type="transmembrane region" description="Helical" evidence="8">
    <location>
        <begin position="207"/>
        <end position="226"/>
    </location>
</feature>
<feature type="transmembrane region" description="Helical" evidence="8">
    <location>
        <begin position="327"/>
        <end position="345"/>
    </location>
</feature>
<evidence type="ECO:0000259" key="9">
    <source>
        <dbReference type="PROSITE" id="PS50850"/>
    </source>
</evidence>
<dbReference type="Proteomes" id="UP000265619">
    <property type="component" value="Unassembled WGS sequence"/>
</dbReference>
<evidence type="ECO:0000256" key="1">
    <source>
        <dbReference type="ARBA" id="ARBA00004651"/>
    </source>
</evidence>
<keyword evidence="11" id="KW-1185">Reference proteome</keyword>
<dbReference type="InterPro" id="IPR011701">
    <property type="entry name" value="MFS"/>
</dbReference>
<keyword evidence="2" id="KW-0813">Transport</keyword>
<feature type="transmembrane region" description="Helical" evidence="8">
    <location>
        <begin position="423"/>
        <end position="442"/>
    </location>
</feature>
<evidence type="ECO:0000313" key="10">
    <source>
        <dbReference type="EMBL" id="RIX83194.1"/>
    </source>
</evidence>
<feature type="transmembrane region" description="Helical" evidence="8">
    <location>
        <begin position="351"/>
        <end position="369"/>
    </location>
</feature>
<proteinExistence type="predicted"/>
<feature type="transmembrane region" description="Helical" evidence="8">
    <location>
        <begin position="108"/>
        <end position="126"/>
    </location>
</feature>
<comment type="caution">
    <text evidence="10">The sequence shown here is derived from an EMBL/GenBank/DDBJ whole genome shotgun (WGS) entry which is preliminary data.</text>
</comment>
<feature type="transmembrane region" description="Helical" evidence="8">
    <location>
        <begin position="295"/>
        <end position="315"/>
    </location>
</feature>
<dbReference type="OrthoDB" id="6766492at2"/>
<sequence length="463" mass="48400">MRQMTKPSSLGSYAKENDGGASAGRTPSNAARVRAAIAAMVGTMLEWYDFTLFTLFSALVFQRIFFVSSSPEIATVLSLGVFAAGFLARPIGALLFGRIGDKYGRKNVLVASLVMMGTATTLIGLLPTYAQIGAWAALPLLALRVVQGFAAGGELGTAITYSAEYAPPRWRGLWAAMPAVGNFAGIVLSALAFRWAVGLSEEELFSWGWRIPFISGAAVLILGIVIRSGMHETPAYIAKDSGGIAQHLTLQQVLLRAWKPMLILGIVYFCANGTAYFFQALAANFASSVLMISRVGIANGTLLGAIGGMFTVMMFGALSDKIGRRPVMIIGFMLALAAAAILFFFLKTGDAAGFAVVVVIALAGANAGYNSAINSWGSELFTTEIRLTGMSFSREVAGSLGGGLVPVVGASIIAATGAGASRYLFALLSALIGIAVIAILMTRETRGAASDMDIGEVKLGPGR</sequence>
<evidence type="ECO:0000256" key="5">
    <source>
        <dbReference type="ARBA" id="ARBA00022989"/>
    </source>
</evidence>
<keyword evidence="3" id="KW-1003">Cell membrane</keyword>
<dbReference type="PROSITE" id="PS50850">
    <property type="entry name" value="MFS"/>
    <property type="match status" value="1"/>
</dbReference>
<dbReference type="EMBL" id="QXMN01000005">
    <property type="protein sequence ID" value="RIX83194.1"/>
    <property type="molecule type" value="Genomic_DNA"/>
</dbReference>
<dbReference type="AlphaFoldDB" id="A0A9X8GWK0"/>
<feature type="transmembrane region" description="Helical" evidence="8">
    <location>
        <begin position="261"/>
        <end position="283"/>
    </location>
</feature>
<dbReference type="GO" id="GO:0005886">
    <property type="term" value="C:plasma membrane"/>
    <property type="evidence" value="ECO:0007669"/>
    <property type="project" value="UniProtKB-SubCell"/>
</dbReference>
<evidence type="ECO:0000256" key="2">
    <source>
        <dbReference type="ARBA" id="ARBA00022448"/>
    </source>
</evidence>
<evidence type="ECO:0000256" key="7">
    <source>
        <dbReference type="SAM" id="MobiDB-lite"/>
    </source>
</evidence>
<feature type="transmembrane region" description="Helical" evidence="8">
    <location>
        <begin position="173"/>
        <end position="195"/>
    </location>
</feature>
<feature type="domain" description="Major facilitator superfamily (MFS) profile" evidence="9">
    <location>
        <begin position="35"/>
        <end position="447"/>
    </location>
</feature>
<organism evidence="10 11">
    <name type="scientific">Acidovorax cavernicola</name>
    <dbReference type="NCBI Taxonomy" id="1675792"/>
    <lineage>
        <taxon>Bacteria</taxon>
        <taxon>Pseudomonadati</taxon>
        <taxon>Pseudomonadota</taxon>
        <taxon>Betaproteobacteria</taxon>
        <taxon>Burkholderiales</taxon>
        <taxon>Comamonadaceae</taxon>
        <taxon>Acidovorax</taxon>
    </lineage>
</organism>
<feature type="transmembrane region" description="Helical" evidence="8">
    <location>
        <begin position="73"/>
        <end position="96"/>
    </location>
</feature>
<dbReference type="InterPro" id="IPR005828">
    <property type="entry name" value="MFS_sugar_transport-like"/>
</dbReference>
<evidence type="ECO:0000256" key="8">
    <source>
        <dbReference type="SAM" id="Phobius"/>
    </source>
</evidence>
<keyword evidence="4 8" id="KW-0812">Transmembrane</keyword>